<organism evidence="1 2">
    <name type="scientific">Cupriavidus necator (strain ATCC 43291 / DSM 13513 / CCUG 52238 / LMG 8453 / N-1)</name>
    <name type="common">Ralstonia eutropha</name>
    <dbReference type="NCBI Taxonomy" id="1042878"/>
    <lineage>
        <taxon>Bacteria</taxon>
        <taxon>Pseudomonadati</taxon>
        <taxon>Pseudomonadota</taxon>
        <taxon>Betaproteobacteria</taxon>
        <taxon>Burkholderiales</taxon>
        <taxon>Burkholderiaceae</taxon>
        <taxon>Cupriavidus</taxon>
    </lineage>
</organism>
<evidence type="ECO:0000313" key="1">
    <source>
        <dbReference type="EMBL" id="AEI76562.1"/>
    </source>
</evidence>
<accession>G0ER44</accession>
<dbReference type="EMBL" id="CP002877">
    <property type="protein sequence ID" value="AEI76562.1"/>
    <property type="molecule type" value="Genomic_DNA"/>
</dbReference>
<proteinExistence type="predicted"/>
<dbReference type="HOGENOM" id="CLU_952107_0_0_4"/>
<dbReference type="KEGG" id="cnc:CNE_1c12070"/>
<dbReference type="Proteomes" id="UP000006798">
    <property type="component" value="Chromosome 1"/>
</dbReference>
<evidence type="ECO:0000313" key="2">
    <source>
        <dbReference type="Proteomes" id="UP000006798"/>
    </source>
</evidence>
<dbReference type="AlphaFoldDB" id="G0ER44"/>
<sequence>MPDNSHAAWREVRILVDFYRRGDHRNGSTGIFSPKFGLKTKVSGEQFLQFVREQRDADVWIINPFPTIAYYSYNVWMQGEINHPGLTERAQGLLDSCGIGWDLARVPRQTNAVLCYSNFWVGTSAFWEGYVGGVLDPIARYLEASPDTPVAKAVMGDTWHTDAAPFLPFIVERLFSTYLSLQPSVRIASYPIESILDYCLTDFERELVERMRPSVDAADRAGAFPKELAEMQGLLCSLYKRYAIEHFAVNAHPHSGKTVAA</sequence>
<reference evidence="1 2" key="1">
    <citation type="journal article" date="2011" name="J. Bacteriol.">
        <title>Complete genome sequence of the type strain Cupriavidus necator N-1.</title>
        <authorList>
            <person name="Poehlein A."/>
            <person name="Kusian B."/>
            <person name="Friedrich B."/>
            <person name="Daniel R."/>
            <person name="Bowien B."/>
        </authorList>
    </citation>
    <scope>NUCLEOTIDE SEQUENCE [LARGE SCALE GENOMIC DNA]</scope>
    <source>
        <strain evidence="2">ATCC 43291 / DSM 13513 / CCUG 52238 / LMG 8453 / N-1</strain>
    </source>
</reference>
<gene>
    <name evidence="1" type="ordered locus">CNE_1c12070</name>
</gene>
<name>G0ER44_CUPNN</name>
<protein>
    <submittedName>
        <fullName evidence="1">Uncharacterized protein</fullName>
    </submittedName>
</protein>